<accession>A0ACB8C7S8</accession>
<name>A0ACB8C7S8_DERSI</name>
<keyword evidence="2" id="KW-1185">Reference proteome</keyword>
<comment type="caution">
    <text evidence="1">The sequence shown here is derived from an EMBL/GenBank/DDBJ whole genome shotgun (WGS) entry which is preliminary data.</text>
</comment>
<sequence>MQDTSKYGLTLLNTPLTHTRLGQTVHQADTSPDLTWSTRPQLFLWEVLDDCMGMDHFPILKCFRIGHANTKMKPHATTRLSHITHWDKYRELLQQQPPAKNIEHLVSQLCAAKRRATKNLRVPSDHPEPDRHLLTLWNRRHQILAQYMRSGRAAHHKARLRKIQRSIEEYTTMLASDRWMEICEATNGQTHTSKVWAILCSLLGQRKTNNGAARVALRKASALKCSSRTGRSSVLPADVSPHRHHEPEGCTF</sequence>
<dbReference type="EMBL" id="CM023477">
    <property type="protein sequence ID" value="KAH7936936.1"/>
    <property type="molecule type" value="Genomic_DNA"/>
</dbReference>
<reference evidence="1" key="1">
    <citation type="submission" date="2020-05" db="EMBL/GenBank/DDBJ databases">
        <title>Large-scale comparative analyses of tick genomes elucidate their genetic diversity and vector capacities.</title>
        <authorList>
            <person name="Jia N."/>
            <person name="Wang J."/>
            <person name="Shi W."/>
            <person name="Du L."/>
            <person name="Sun Y."/>
            <person name="Zhan W."/>
            <person name="Jiang J."/>
            <person name="Wang Q."/>
            <person name="Zhang B."/>
            <person name="Ji P."/>
            <person name="Sakyi L.B."/>
            <person name="Cui X."/>
            <person name="Yuan T."/>
            <person name="Jiang B."/>
            <person name="Yang W."/>
            <person name="Lam T.T.-Y."/>
            <person name="Chang Q."/>
            <person name="Ding S."/>
            <person name="Wang X."/>
            <person name="Zhu J."/>
            <person name="Ruan X."/>
            <person name="Zhao L."/>
            <person name="Wei J."/>
            <person name="Que T."/>
            <person name="Du C."/>
            <person name="Cheng J."/>
            <person name="Dai P."/>
            <person name="Han X."/>
            <person name="Huang E."/>
            <person name="Gao Y."/>
            <person name="Liu J."/>
            <person name="Shao H."/>
            <person name="Ye R."/>
            <person name="Li L."/>
            <person name="Wei W."/>
            <person name="Wang X."/>
            <person name="Wang C."/>
            <person name="Yang T."/>
            <person name="Huo Q."/>
            <person name="Li W."/>
            <person name="Guo W."/>
            <person name="Chen H."/>
            <person name="Zhou L."/>
            <person name="Ni X."/>
            <person name="Tian J."/>
            <person name="Zhou Y."/>
            <person name="Sheng Y."/>
            <person name="Liu T."/>
            <person name="Pan Y."/>
            <person name="Xia L."/>
            <person name="Li J."/>
            <person name="Zhao F."/>
            <person name="Cao W."/>
        </authorList>
    </citation>
    <scope>NUCLEOTIDE SEQUENCE</scope>
    <source>
        <strain evidence="1">Dsil-2018</strain>
    </source>
</reference>
<evidence type="ECO:0000313" key="2">
    <source>
        <dbReference type="Proteomes" id="UP000821865"/>
    </source>
</evidence>
<evidence type="ECO:0000313" key="1">
    <source>
        <dbReference type="EMBL" id="KAH7936936.1"/>
    </source>
</evidence>
<dbReference type="Proteomes" id="UP000821865">
    <property type="component" value="Chromosome 8"/>
</dbReference>
<protein>
    <submittedName>
        <fullName evidence="1">Uncharacterized protein</fullName>
    </submittedName>
</protein>
<organism evidence="1 2">
    <name type="scientific">Dermacentor silvarum</name>
    <name type="common">Tick</name>
    <dbReference type="NCBI Taxonomy" id="543639"/>
    <lineage>
        <taxon>Eukaryota</taxon>
        <taxon>Metazoa</taxon>
        <taxon>Ecdysozoa</taxon>
        <taxon>Arthropoda</taxon>
        <taxon>Chelicerata</taxon>
        <taxon>Arachnida</taxon>
        <taxon>Acari</taxon>
        <taxon>Parasitiformes</taxon>
        <taxon>Ixodida</taxon>
        <taxon>Ixodoidea</taxon>
        <taxon>Ixodidae</taxon>
        <taxon>Rhipicephalinae</taxon>
        <taxon>Dermacentor</taxon>
    </lineage>
</organism>
<gene>
    <name evidence="1" type="ORF">HPB49_006446</name>
</gene>
<proteinExistence type="predicted"/>